<reference evidence="2 3" key="1">
    <citation type="journal article" date="2015" name="Nature">
        <title>rRNA introns, odd ribosomes, and small enigmatic genomes across a large radiation of phyla.</title>
        <authorList>
            <person name="Brown C.T."/>
            <person name="Hug L.A."/>
            <person name="Thomas B.C."/>
            <person name="Sharon I."/>
            <person name="Castelle C.J."/>
            <person name="Singh A."/>
            <person name="Wilkins M.J."/>
            <person name="Williams K.H."/>
            <person name="Banfield J.F."/>
        </authorList>
    </citation>
    <scope>NUCLEOTIDE SEQUENCE [LARGE SCALE GENOMIC DNA]</scope>
</reference>
<keyword evidence="1" id="KW-0812">Transmembrane</keyword>
<sequence length="152" mass="16404">MKNILVISFSVLVTLFIIAGITGFSYFNKRLTESKNWKESAETLTESGKNILSLPPLETKQNMGAVETSLFVQVISPSDGSTVTSPYITLRGKTVAQAEVFANDKETVADAQGNFSVGLTLEEGENPIMVVANDVSGNVGETEITIMYETSE</sequence>
<evidence type="ECO:0000313" key="3">
    <source>
        <dbReference type="Proteomes" id="UP000034617"/>
    </source>
</evidence>
<feature type="transmembrane region" description="Helical" evidence="1">
    <location>
        <begin position="6"/>
        <end position="27"/>
    </location>
</feature>
<keyword evidence="1" id="KW-0472">Membrane</keyword>
<name>A0A0G1J3Z1_9BACT</name>
<dbReference type="Pfam" id="PF09136">
    <property type="entry name" value="Glucodextran_B"/>
    <property type="match status" value="1"/>
</dbReference>
<dbReference type="InterPro" id="IPR013783">
    <property type="entry name" value="Ig-like_fold"/>
</dbReference>
<evidence type="ECO:0000256" key="1">
    <source>
        <dbReference type="SAM" id="Phobius"/>
    </source>
</evidence>
<evidence type="ECO:0000313" key="2">
    <source>
        <dbReference type="EMBL" id="KKT38722.1"/>
    </source>
</evidence>
<comment type="caution">
    <text evidence="2">The sequence shown here is derived from an EMBL/GenBank/DDBJ whole genome shotgun (WGS) entry which is preliminary data.</text>
</comment>
<dbReference type="Gene3D" id="2.60.40.10">
    <property type="entry name" value="Immunoglobulins"/>
    <property type="match status" value="1"/>
</dbReference>
<accession>A0A0G1J3Z1</accession>
<keyword evidence="1" id="KW-1133">Transmembrane helix</keyword>
<dbReference type="EMBL" id="LCHM01000007">
    <property type="protein sequence ID" value="KKT38722.1"/>
    <property type="molecule type" value="Genomic_DNA"/>
</dbReference>
<dbReference type="AlphaFoldDB" id="A0A0G1J3Z1"/>
<proteinExistence type="predicted"/>
<protein>
    <submittedName>
        <fullName evidence="2">N-acetylmuramoyl-L-alanine amidase CwlB</fullName>
    </submittedName>
</protein>
<gene>
    <name evidence="2" type="ORF">UW22_C0007G0025</name>
</gene>
<organism evidence="2 3">
    <name type="scientific">Candidatus Gottesmanbacteria bacterium GW2011_GWB1_44_11c</name>
    <dbReference type="NCBI Taxonomy" id="1618447"/>
    <lineage>
        <taxon>Bacteria</taxon>
        <taxon>Candidatus Gottesmaniibacteriota</taxon>
    </lineage>
</organism>
<dbReference type="Proteomes" id="UP000034617">
    <property type="component" value="Unassembled WGS sequence"/>
</dbReference>